<dbReference type="AlphaFoldDB" id="A0A7H9BH97"/>
<dbReference type="Pfam" id="PF23343">
    <property type="entry name" value="REP_ORF2-G2P"/>
    <property type="match status" value="1"/>
</dbReference>
<evidence type="ECO:0000313" key="2">
    <source>
        <dbReference type="EMBL" id="QLG87626.1"/>
    </source>
</evidence>
<organism evidence="2 3">
    <name type="scientific">Chitinibacter bivalviorum</name>
    <dbReference type="NCBI Taxonomy" id="2739434"/>
    <lineage>
        <taxon>Bacteria</taxon>
        <taxon>Pseudomonadati</taxon>
        <taxon>Pseudomonadota</taxon>
        <taxon>Betaproteobacteria</taxon>
        <taxon>Neisseriales</taxon>
        <taxon>Chitinibacteraceae</taxon>
        <taxon>Chitinibacter</taxon>
    </lineage>
</organism>
<proteinExistence type="predicted"/>
<accession>A0A7H9BH97</accession>
<dbReference type="KEGG" id="chiz:HQ393_04800"/>
<evidence type="ECO:0000259" key="1">
    <source>
        <dbReference type="Pfam" id="PF23343"/>
    </source>
</evidence>
<reference evidence="2 3" key="1">
    <citation type="submission" date="2020-07" db="EMBL/GenBank/DDBJ databases">
        <title>Complete genome sequence of Chitinibacter sp. 2T18.</title>
        <authorList>
            <person name="Bae J.-W."/>
            <person name="Choi J.-W."/>
        </authorList>
    </citation>
    <scope>NUCLEOTIDE SEQUENCE [LARGE SCALE GENOMIC DNA]</scope>
    <source>
        <strain evidence="2 3">2T18</strain>
    </source>
</reference>
<feature type="domain" description="Replication-associated protein ORF2/G2P" evidence="1">
    <location>
        <begin position="77"/>
        <end position="197"/>
    </location>
</feature>
<sequence>MTFIVAENKSAPIDGALPCLNRNNSTGMADAPHLNDISIAELEGHNQLSTAHKKAAAALGWNVEALIKEHGIKHIGFLTLTFPDDVKCFKEAQRRFNSLVTHVLGERYQARIRVLERCKSGRIHYHVLVVLRADIQSGFNFDEVVRKNYQSACTALKSEWRFWRGRAKKYGFGRVELMPIKSSTEAVAKYVSKYIEKAVAARSPEDKGARLVEYSSNARMASTKFSFVSAGSAQWRKKLAHFAQLVEKNTKRICRNISHFTQILGNKWAFNCRSFILALTIVSSPANNENAINYNRQDGGFFTPKPLSKLPYGAVWARYFASVRNTNPYFRERTMQNLCTVAHLIGDEKCHVFGLKNSAKLSARRFNVLNLGSNRPALYR</sequence>
<dbReference type="EMBL" id="CP058627">
    <property type="protein sequence ID" value="QLG87626.1"/>
    <property type="molecule type" value="Genomic_DNA"/>
</dbReference>
<protein>
    <submittedName>
        <fullName evidence="2">Phasyl DNA replicon protein arp</fullName>
    </submittedName>
</protein>
<dbReference type="InterPro" id="IPR056906">
    <property type="entry name" value="ORF2/G2P_dom"/>
</dbReference>
<evidence type="ECO:0000313" key="3">
    <source>
        <dbReference type="Proteomes" id="UP000509597"/>
    </source>
</evidence>
<keyword evidence="3" id="KW-1185">Reference proteome</keyword>
<dbReference type="Proteomes" id="UP000509597">
    <property type="component" value="Chromosome"/>
</dbReference>
<dbReference type="RefSeq" id="WP_179357708.1">
    <property type="nucleotide sequence ID" value="NZ_CP058627.1"/>
</dbReference>
<name>A0A7H9BH97_9NEIS</name>
<gene>
    <name evidence="2" type="ORF">HQ393_04800</name>
</gene>